<accession>A0A840V5Q0</accession>
<dbReference type="RefSeq" id="WP_184021025.1">
    <property type="nucleotide sequence ID" value="NZ_JACHFD010000023.1"/>
</dbReference>
<reference evidence="1 2" key="1">
    <citation type="submission" date="2020-08" db="EMBL/GenBank/DDBJ databases">
        <title>Genomic Encyclopedia of Type Strains, Phase IV (KMG-IV): sequencing the most valuable type-strain genomes for metagenomic binning, comparative biology and taxonomic classification.</title>
        <authorList>
            <person name="Goeker M."/>
        </authorList>
    </citation>
    <scope>NUCLEOTIDE SEQUENCE [LARGE SCALE GENOMIC DNA]</scope>
    <source>
        <strain evidence="1 2">YC6886</strain>
    </source>
</reference>
<name>A0A840V5Q0_9BACT</name>
<comment type="caution">
    <text evidence="1">The sequence shown here is derived from an EMBL/GenBank/DDBJ whole genome shotgun (WGS) entry which is preliminary data.</text>
</comment>
<sequence length="149" mass="16848">MIACEPEGFFSWNYRFRGEGFEGQTWHRVFGEKGGFEVNGVSYEVAKDGIWSGSWTVRHQGQVVGRGSKRNPFTRTFDLEWEGDAWVLSARGLGRAMMLQGPGGSLSFRPVHVFSRRVEVEGRIDSPAMIGWALWCAVTIWRRQAQSSS</sequence>
<organism evidence="1 2">
    <name type="scientific">Haloferula luteola</name>
    <dbReference type="NCBI Taxonomy" id="595692"/>
    <lineage>
        <taxon>Bacteria</taxon>
        <taxon>Pseudomonadati</taxon>
        <taxon>Verrucomicrobiota</taxon>
        <taxon>Verrucomicrobiia</taxon>
        <taxon>Verrucomicrobiales</taxon>
        <taxon>Verrucomicrobiaceae</taxon>
        <taxon>Haloferula</taxon>
    </lineage>
</organism>
<evidence type="ECO:0000313" key="2">
    <source>
        <dbReference type="Proteomes" id="UP000557717"/>
    </source>
</evidence>
<dbReference type="Proteomes" id="UP000557717">
    <property type="component" value="Unassembled WGS sequence"/>
</dbReference>
<protein>
    <submittedName>
        <fullName evidence="1">Uncharacterized protein</fullName>
    </submittedName>
</protein>
<proteinExistence type="predicted"/>
<gene>
    <name evidence="1" type="ORF">HNR46_003547</name>
</gene>
<keyword evidence="2" id="KW-1185">Reference proteome</keyword>
<dbReference type="EMBL" id="JACHFD010000023">
    <property type="protein sequence ID" value="MBB5353292.1"/>
    <property type="molecule type" value="Genomic_DNA"/>
</dbReference>
<dbReference type="AlphaFoldDB" id="A0A840V5Q0"/>
<evidence type="ECO:0000313" key="1">
    <source>
        <dbReference type="EMBL" id="MBB5353292.1"/>
    </source>
</evidence>